<keyword evidence="5" id="KW-0547">Nucleotide-binding</keyword>
<evidence type="ECO:0000256" key="1">
    <source>
        <dbReference type="ARBA" id="ARBA00001120"/>
    </source>
</evidence>
<protein>
    <submittedName>
        <fullName evidence="12">HPr(Ser) kinase/phosphatase</fullName>
    </submittedName>
</protein>
<dbReference type="Gene3D" id="3.40.50.300">
    <property type="entry name" value="P-loop containing nucleotide triphosphate hydrolases"/>
    <property type="match status" value="1"/>
</dbReference>
<evidence type="ECO:0000313" key="12">
    <source>
        <dbReference type="EMBL" id="UWD34078.1"/>
    </source>
</evidence>
<evidence type="ECO:0000259" key="11">
    <source>
        <dbReference type="Pfam" id="PF07475"/>
    </source>
</evidence>
<keyword evidence="4" id="KW-0808">Transferase</keyword>
<dbReference type="Pfam" id="PF07475">
    <property type="entry name" value="Hpr_kinase_C"/>
    <property type="match status" value="1"/>
</dbReference>
<dbReference type="InterPro" id="IPR028979">
    <property type="entry name" value="Ser_kin/Pase_Hpr-like_N_sf"/>
</dbReference>
<dbReference type="NCBIfam" id="TIGR00679">
    <property type="entry name" value="hpr-ser"/>
    <property type="match status" value="1"/>
</dbReference>
<evidence type="ECO:0000256" key="5">
    <source>
        <dbReference type="ARBA" id="ARBA00022741"/>
    </source>
</evidence>
<evidence type="ECO:0000256" key="3">
    <source>
        <dbReference type="ARBA" id="ARBA00022527"/>
    </source>
</evidence>
<keyword evidence="13" id="KW-1185">Reference proteome</keyword>
<name>A0ABY5TTT6_9BACT</name>
<feature type="domain" description="HPr kinase/phosphorylase C-terminal" evidence="11">
    <location>
        <begin position="132"/>
        <end position="299"/>
    </location>
</feature>
<dbReference type="InterPro" id="IPR003755">
    <property type="entry name" value="HPr(Ser)_kin/Pase"/>
</dbReference>
<dbReference type="Proteomes" id="UP001058364">
    <property type="component" value="Chromosome"/>
</dbReference>
<dbReference type="CDD" id="cd01918">
    <property type="entry name" value="HprK_C"/>
    <property type="match status" value="1"/>
</dbReference>
<dbReference type="PANTHER" id="PTHR30305">
    <property type="entry name" value="PROTEIN YJDM-RELATED"/>
    <property type="match status" value="1"/>
</dbReference>
<evidence type="ECO:0000256" key="6">
    <source>
        <dbReference type="ARBA" id="ARBA00022777"/>
    </source>
</evidence>
<gene>
    <name evidence="12" type="primary">hprK</name>
    <name evidence="12" type="ORF">NX772_03150</name>
</gene>
<dbReference type="EMBL" id="CP103423">
    <property type="protein sequence ID" value="UWD34078.1"/>
    <property type="molecule type" value="Genomic_DNA"/>
</dbReference>
<dbReference type="InterPro" id="IPR011126">
    <property type="entry name" value="Hpr_kin/Pase_Hpr_N"/>
</dbReference>
<evidence type="ECO:0000256" key="7">
    <source>
        <dbReference type="ARBA" id="ARBA00022840"/>
    </source>
</evidence>
<accession>A0ABY5TTT6</accession>
<dbReference type="SUPFAM" id="SSF53795">
    <property type="entry name" value="PEP carboxykinase-like"/>
    <property type="match status" value="1"/>
</dbReference>
<organism evidence="12 13">
    <name type="scientific">Mesomycoplasma molare</name>
    <dbReference type="NCBI Taxonomy" id="171288"/>
    <lineage>
        <taxon>Bacteria</taxon>
        <taxon>Bacillati</taxon>
        <taxon>Mycoplasmatota</taxon>
        <taxon>Mycoplasmoidales</taxon>
        <taxon>Metamycoplasmataceae</taxon>
        <taxon>Mesomycoplasma</taxon>
    </lineage>
</organism>
<reference evidence="12" key="1">
    <citation type="submission" date="2022-08" db="EMBL/GenBank/DDBJ databases">
        <title>Complete genome sequence of Mycoplasma molare type strain H 542.</title>
        <authorList>
            <person name="Spergser J."/>
        </authorList>
    </citation>
    <scope>NUCLEOTIDE SEQUENCE</scope>
    <source>
        <strain evidence="12">H 542</strain>
    </source>
</reference>
<proteinExistence type="inferred from homology"/>
<dbReference type="SUPFAM" id="SSF75138">
    <property type="entry name" value="HprK N-terminal domain-like"/>
    <property type="match status" value="1"/>
</dbReference>
<dbReference type="InterPro" id="IPR011104">
    <property type="entry name" value="Hpr_kin/Pase_C"/>
</dbReference>
<keyword evidence="6 12" id="KW-0418">Kinase</keyword>
<feature type="domain" description="HPr(Ser) kinase/phosphorylase N-terminal" evidence="10">
    <location>
        <begin position="5"/>
        <end position="129"/>
    </location>
</feature>
<dbReference type="InterPro" id="IPR027417">
    <property type="entry name" value="P-loop_NTPase"/>
</dbReference>
<dbReference type="GO" id="GO:0016301">
    <property type="term" value="F:kinase activity"/>
    <property type="evidence" value="ECO:0007669"/>
    <property type="project" value="UniProtKB-KW"/>
</dbReference>
<dbReference type="Pfam" id="PF02603">
    <property type="entry name" value="Hpr_kinase_N"/>
    <property type="match status" value="1"/>
</dbReference>
<comment type="catalytic activity">
    <reaction evidence="1">
        <text>[HPr protein]-L-serine + ATP = [HPr protein]-O-phospho-L-serine + ADP + H(+)</text>
        <dbReference type="Rhea" id="RHEA:46600"/>
        <dbReference type="Rhea" id="RHEA-COMP:11602"/>
        <dbReference type="Rhea" id="RHEA-COMP:11603"/>
        <dbReference type="ChEBI" id="CHEBI:15378"/>
        <dbReference type="ChEBI" id="CHEBI:29999"/>
        <dbReference type="ChEBI" id="CHEBI:30616"/>
        <dbReference type="ChEBI" id="CHEBI:83421"/>
        <dbReference type="ChEBI" id="CHEBI:456216"/>
    </reaction>
</comment>
<keyword evidence="8" id="KW-0511">Multifunctional enzyme</keyword>
<keyword evidence="7" id="KW-0067">ATP-binding</keyword>
<keyword evidence="3" id="KW-0723">Serine/threonine-protein kinase</keyword>
<evidence type="ECO:0000256" key="9">
    <source>
        <dbReference type="ARBA" id="ARBA00047657"/>
    </source>
</evidence>
<evidence type="ECO:0000313" key="13">
    <source>
        <dbReference type="Proteomes" id="UP001058364"/>
    </source>
</evidence>
<evidence type="ECO:0000256" key="2">
    <source>
        <dbReference type="ARBA" id="ARBA00006883"/>
    </source>
</evidence>
<comment type="catalytic activity">
    <reaction evidence="9">
        <text>[HPr protein]-O-phospho-L-serine + phosphate + H(+) = [HPr protein]-L-serine + diphosphate</text>
        <dbReference type="Rhea" id="RHEA:46604"/>
        <dbReference type="Rhea" id="RHEA-COMP:11602"/>
        <dbReference type="Rhea" id="RHEA-COMP:11603"/>
        <dbReference type="ChEBI" id="CHEBI:15378"/>
        <dbReference type="ChEBI" id="CHEBI:29999"/>
        <dbReference type="ChEBI" id="CHEBI:33019"/>
        <dbReference type="ChEBI" id="CHEBI:43474"/>
        <dbReference type="ChEBI" id="CHEBI:83421"/>
    </reaction>
</comment>
<sequence length="306" mass="33992">MKEKINVDFLIKEFNLKPLNECKESFIERPSINRAGLLLAGAYVDETLTKNIVGWGTNESKFLLSLSQKDRKEALHRVIGANPPLLMLSVGFEKELFNEILEISNFYMVPTVSSEEHLSTLIANIGGYLSEYFAKKTAIHGSAIIVNGVGVLITGASGVGKSEAVLELIQDGHTFVSDDTVIISRLGNRFIGKPSPITQDLLEVRGIGIIDIRHTYGSSMIRTKLDIDLVLELIPFENNNNFDRIGNNELYYHILDGKIKKIQIPVKQGRTISSLVVAAVNSYLVKQDGLDPIEKIQERIKNKNGK</sequence>
<evidence type="ECO:0000256" key="4">
    <source>
        <dbReference type="ARBA" id="ARBA00022679"/>
    </source>
</evidence>
<evidence type="ECO:0000256" key="8">
    <source>
        <dbReference type="ARBA" id="ARBA00023268"/>
    </source>
</evidence>
<dbReference type="RefSeq" id="WP_027123102.1">
    <property type="nucleotide sequence ID" value="NZ_CP103423.1"/>
</dbReference>
<comment type="similarity">
    <text evidence="2">Belongs to the HPrK/P family.</text>
</comment>
<dbReference type="PANTHER" id="PTHR30305:SF1">
    <property type="entry name" value="HPR KINASE_PHOSPHORYLASE"/>
    <property type="match status" value="1"/>
</dbReference>
<dbReference type="Gene3D" id="3.40.1390.20">
    <property type="entry name" value="HprK N-terminal domain-like"/>
    <property type="match status" value="1"/>
</dbReference>
<evidence type="ECO:0000259" key="10">
    <source>
        <dbReference type="Pfam" id="PF02603"/>
    </source>
</evidence>